<protein>
    <recommendedName>
        <fullName evidence="4">F-box domain-containing protein</fullName>
    </recommendedName>
</protein>
<evidence type="ECO:0000313" key="3">
    <source>
        <dbReference type="Proteomes" id="UP000807716"/>
    </source>
</evidence>
<reference evidence="2" key="1">
    <citation type="journal article" date="2020" name="Fungal Divers.">
        <title>Resolving the Mortierellaceae phylogeny through synthesis of multi-gene phylogenetics and phylogenomics.</title>
        <authorList>
            <person name="Vandepol N."/>
            <person name="Liber J."/>
            <person name="Desiro A."/>
            <person name="Na H."/>
            <person name="Kennedy M."/>
            <person name="Barry K."/>
            <person name="Grigoriev I.V."/>
            <person name="Miller A.N."/>
            <person name="O'Donnell K."/>
            <person name="Stajich J.E."/>
            <person name="Bonito G."/>
        </authorList>
    </citation>
    <scope>NUCLEOTIDE SEQUENCE</scope>
    <source>
        <strain evidence="2">BC1065</strain>
    </source>
</reference>
<accession>A0A9P6QMM3</accession>
<sequence>MNQTPLDISELRRLIGFHSQGRGRKACALVCKAWHRDFQPMVWRILGAPPPGFFRDRAHVNAFYHSVKKNITWVKHIRAEHIDELSILLPILLDNCHSLISIEVWARFKSDMVRWAPLIKQNRGLETVKFTNCCFVEEEPLVLDALAGHSRMRHLALSWPCTPSYLYRILRMCPSIDQLVVSEGAWWNAGNKKPYAGVQGEQDREKEEAEEAAMTTVALRHFEVTECTDYIRVGELLSRTPCLESLVLARPNHWPFRNHQACHRELIPLFLAGQLSRLTHLLLHSSNNMADVMDAIPLRQLRSVVLYSPDNSAIRSVVERQGQSLERIHFYSSDTDPRLATVLFECPRLKEYRVLQAYGYLDIHELLLKPWVCMDLRVLSIPIALSQDSSDTDPLDPSEQTNALAHPSLGRSRPSLPCPKWKVADVLFTGRLRVLTRLYEVNFGDLYAEFTAQTERSGNTGHLK</sequence>
<gene>
    <name evidence="2" type="ORF">DFQ27_000980</name>
</gene>
<dbReference type="SUPFAM" id="SSF52047">
    <property type="entry name" value="RNI-like"/>
    <property type="match status" value="1"/>
</dbReference>
<comment type="caution">
    <text evidence="2">The sequence shown here is derived from an EMBL/GenBank/DDBJ whole genome shotgun (WGS) entry which is preliminary data.</text>
</comment>
<evidence type="ECO:0000313" key="2">
    <source>
        <dbReference type="EMBL" id="KAG0270016.1"/>
    </source>
</evidence>
<keyword evidence="3" id="KW-1185">Reference proteome</keyword>
<dbReference type="AlphaFoldDB" id="A0A9P6QMM3"/>
<evidence type="ECO:0000256" key="1">
    <source>
        <dbReference type="SAM" id="MobiDB-lite"/>
    </source>
</evidence>
<dbReference type="OrthoDB" id="2371713at2759"/>
<feature type="region of interest" description="Disordered" evidence="1">
    <location>
        <begin position="388"/>
        <end position="413"/>
    </location>
</feature>
<evidence type="ECO:0008006" key="4">
    <source>
        <dbReference type="Google" id="ProtNLM"/>
    </source>
</evidence>
<dbReference type="EMBL" id="JAAAJB010000013">
    <property type="protein sequence ID" value="KAG0270016.1"/>
    <property type="molecule type" value="Genomic_DNA"/>
</dbReference>
<dbReference type="InterPro" id="IPR032675">
    <property type="entry name" value="LRR_dom_sf"/>
</dbReference>
<organism evidence="2 3">
    <name type="scientific">Actinomortierella ambigua</name>
    <dbReference type="NCBI Taxonomy" id="1343610"/>
    <lineage>
        <taxon>Eukaryota</taxon>
        <taxon>Fungi</taxon>
        <taxon>Fungi incertae sedis</taxon>
        <taxon>Mucoromycota</taxon>
        <taxon>Mortierellomycotina</taxon>
        <taxon>Mortierellomycetes</taxon>
        <taxon>Mortierellales</taxon>
        <taxon>Mortierellaceae</taxon>
        <taxon>Actinomortierella</taxon>
    </lineage>
</organism>
<dbReference type="Gene3D" id="3.80.10.10">
    <property type="entry name" value="Ribonuclease Inhibitor"/>
    <property type="match status" value="1"/>
</dbReference>
<dbReference type="Proteomes" id="UP000807716">
    <property type="component" value="Unassembled WGS sequence"/>
</dbReference>
<name>A0A9P6QMM3_9FUNG</name>
<proteinExistence type="predicted"/>